<dbReference type="SUPFAM" id="SSF52374">
    <property type="entry name" value="Nucleotidylyl transferase"/>
    <property type="match status" value="1"/>
</dbReference>
<reference evidence="20 21" key="1">
    <citation type="submission" date="2016-04" db="EMBL/GenBank/DDBJ databases">
        <title>The genome of Intoshia linei affirms orthonectids as highly simplified spiralians.</title>
        <authorList>
            <person name="Mikhailov K.V."/>
            <person name="Slusarev G.S."/>
            <person name="Nikitin M.A."/>
            <person name="Logacheva M.D."/>
            <person name="Penin A."/>
            <person name="Aleoshin V."/>
            <person name="Panchin Y.V."/>
        </authorList>
    </citation>
    <scope>NUCLEOTIDE SEQUENCE [LARGE SCALE GENOMIC DNA]</scope>
    <source>
        <strain evidence="20">Intl2013</strain>
        <tissue evidence="20">Whole animal</tissue>
    </source>
</reference>
<dbReference type="InterPro" id="IPR002159">
    <property type="entry name" value="CD36_fam"/>
</dbReference>
<comment type="subcellular location">
    <subcellularLocation>
        <location evidence="1">Membrane</location>
    </subcellularLocation>
</comment>
<keyword evidence="13" id="KW-0594">Phospholipid biosynthesis</keyword>
<evidence type="ECO:0000256" key="15">
    <source>
        <dbReference type="ARBA" id="ARBA00025706"/>
    </source>
</evidence>
<evidence type="ECO:0000256" key="18">
    <source>
        <dbReference type="SAM" id="Phobius"/>
    </source>
</evidence>
<dbReference type="PANTHER" id="PTHR10739:SF13">
    <property type="entry name" value="CHOLINE-PHOSPHATE CYTIDYLYLTRANSFERASE"/>
    <property type="match status" value="1"/>
</dbReference>
<keyword evidence="11 18" id="KW-0472">Membrane</keyword>
<dbReference type="PRINTS" id="PR01609">
    <property type="entry name" value="CD36FAMILY"/>
</dbReference>
<comment type="caution">
    <text evidence="20">The sequence shown here is derived from an EMBL/GenBank/DDBJ whole genome shotgun (WGS) entry which is preliminary data.</text>
</comment>
<evidence type="ECO:0000313" key="20">
    <source>
        <dbReference type="EMBL" id="OAF72113.1"/>
    </source>
</evidence>
<comment type="similarity">
    <text evidence="3">Belongs to the cytidylyltransferase family.</text>
</comment>
<evidence type="ECO:0000256" key="11">
    <source>
        <dbReference type="ARBA" id="ARBA00023136"/>
    </source>
</evidence>
<dbReference type="InterPro" id="IPR014729">
    <property type="entry name" value="Rossmann-like_a/b/a_fold"/>
</dbReference>
<keyword evidence="12" id="KW-0325">Glycoprotein</keyword>
<comment type="similarity">
    <text evidence="4">Belongs to the CD36 family.</text>
</comment>
<evidence type="ECO:0000256" key="13">
    <source>
        <dbReference type="ARBA" id="ARBA00023209"/>
    </source>
</evidence>
<evidence type="ECO:0000259" key="19">
    <source>
        <dbReference type="Pfam" id="PF01467"/>
    </source>
</evidence>
<dbReference type="GO" id="GO:0031210">
    <property type="term" value="F:phosphatidylcholine binding"/>
    <property type="evidence" value="ECO:0007669"/>
    <property type="project" value="TreeGrafter"/>
</dbReference>
<dbReference type="AlphaFoldDB" id="A0A177BEJ3"/>
<keyword evidence="6" id="KW-0808">Transferase</keyword>
<dbReference type="CDD" id="cd02174">
    <property type="entry name" value="CCT"/>
    <property type="match status" value="1"/>
</dbReference>
<evidence type="ECO:0000256" key="17">
    <source>
        <dbReference type="SAM" id="MobiDB-lite"/>
    </source>
</evidence>
<dbReference type="EC" id="2.7.7.15" evidence="16"/>
<comment type="pathway">
    <text evidence="15">Phospholipid metabolism; phosphatidylcholine biosynthesis; phosphatidylcholine from phosphocholine: step 1/2.</text>
</comment>
<evidence type="ECO:0000256" key="6">
    <source>
        <dbReference type="ARBA" id="ARBA00022679"/>
    </source>
</evidence>
<evidence type="ECO:0000256" key="14">
    <source>
        <dbReference type="ARBA" id="ARBA00023264"/>
    </source>
</evidence>
<dbReference type="Pfam" id="PF01467">
    <property type="entry name" value="CTP_transf_like"/>
    <property type="match status" value="1"/>
</dbReference>
<dbReference type="InterPro" id="IPR045049">
    <property type="entry name" value="Pcy1-like"/>
</dbReference>
<evidence type="ECO:0000256" key="10">
    <source>
        <dbReference type="ARBA" id="ARBA00023098"/>
    </source>
</evidence>
<dbReference type="GO" id="GO:0004105">
    <property type="term" value="F:choline-phosphate cytidylyltransferase activity"/>
    <property type="evidence" value="ECO:0007669"/>
    <property type="project" value="UniProtKB-EC"/>
</dbReference>
<keyword evidence="10" id="KW-0443">Lipid metabolism</keyword>
<dbReference type="GO" id="GO:0016020">
    <property type="term" value="C:membrane"/>
    <property type="evidence" value="ECO:0007669"/>
    <property type="project" value="UniProtKB-SubCell"/>
</dbReference>
<feature type="transmembrane region" description="Helical" evidence="18">
    <location>
        <begin position="466"/>
        <end position="487"/>
    </location>
</feature>
<evidence type="ECO:0000256" key="4">
    <source>
        <dbReference type="ARBA" id="ARBA00010532"/>
    </source>
</evidence>
<evidence type="ECO:0000256" key="12">
    <source>
        <dbReference type="ARBA" id="ARBA00023180"/>
    </source>
</evidence>
<sequence>MAIFTRKCCIYSLCVIGVIALCLGVAAWIFMPKLIHKMIYKKLVINEESKSYDMWIKSTTPVYFSFSFYNVTNVPEIFGGAKPIVNEVGPYVYRKQKEKVDVVFTDRGTVRFKEKTVYTFQKEMSIGPETDVITTIDLIGVVLLSVAEHGTENLKDDIYMIFDHPYNLQFFNNFTINEYVWGYTNQALVEFNRRMYTDKPTFFGILSKPTSKNNSISVESEIYTGENTNHQIGEYYAYDNKTKLTYWGDEYANKLNGTDGTGWSPSIDKNNILYLYSPDLCRSIPFIFHNDTLVQGIDTFQYVPRPAMSELPNVNPDNAAFCFNGCLNSTMYNNTALVKKCCLGRGALNLFNCKKGEFITTGVHFLGAEQFLNDSIGVKEPVKETDETWLKIDPITGKVLCAKKLIQTNAHITNVDLLEFVGNTDLKMLNEYIFPLFYVEESGCLTVESSEKLKNKVYSKLNIIKILPYVIIAVGGTLLLLFIFCYCKNRKLLHTKKMNAKRKTSENKITIKKMKFDANEDNLCNGRPVALPSDKFTIDLDLKYSSDVCIGAPFTNSPQAQKERDSIDYSYKISKKLILDNKVKRRVRVYADGVYDMFHSGHARQLMQAKHMLPNCNVYLIVGVVGDADTHRLKGRTVMHEKERFESVRHCRYVDEVLTYAPWSIDEEFLKTNKIDFVAHDDIPYTSSGNNDIYGDLKNKNMFLPTKRSECISTTEVVAAIIKGYDIYARRNLKRGYTAKQLNIGFVHEKRLQLSDQIENIRNKGNYYRRQFQSKKEIVLKKWERMSSTFIQSFVDLFEKGTNWLHFDKVELSSDQNSESESNTSNSSEPQNGNYASA</sequence>
<evidence type="ECO:0000256" key="2">
    <source>
        <dbReference type="ARBA" id="ARBA00005189"/>
    </source>
</evidence>
<dbReference type="Gene3D" id="3.40.50.620">
    <property type="entry name" value="HUPs"/>
    <property type="match status" value="1"/>
</dbReference>
<dbReference type="InterPro" id="IPR004821">
    <property type="entry name" value="Cyt_trans-like"/>
</dbReference>
<feature type="transmembrane region" description="Helical" evidence="18">
    <location>
        <begin position="9"/>
        <end position="31"/>
    </location>
</feature>
<keyword evidence="21" id="KW-1185">Reference proteome</keyword>
<feature type="region of interest" description="Disordered" evidence="17">
    <location>
        <begin position="815"/>
        <end position="838"/>
    </location>
</feature>
<keyword evidence="5" id="KW-0444">Lipid biosynthesis</keyword>
<dbReference type="InterPro" id="IPR041723">
    <property type="entry name" value="CCT"/>
</dbReference>
<evidence type="ECO:0000256" key="8">
    <source>
        <dbReference type="ARBA" id="ARBA00022695"/>
    </source>
</evidence>
<dbReference type="FunFam" id="3.40.50.620:FF:000016">
    <property type="entry name" value="Putative choline-phosphate cytidylyltransferase B"/>
    <property type="match status" value="1"/>
</dbReference>
<dbReference type="NCBIfam" id="TIGR00125">
    <property type="entry name" value="cyt_tran_rel"/>
    <property type="match status" value="1"/>
</dbReference>
<protein>
    <recommendedName>
        <fullName evidence="16">choline-phosphate cytidylyltransferase</fullName>
        <ecNumber evidence="16">2.7.7.15</ecNumber>
    </recommendedName>
</protein>
<evidence type="ECO:0000256" key="7">
    <source>
        <dbReference type="ARBA" id="ARBA00022692"/>
    </source>
</evidence>
<dbReference type="Pfam" id="PF01130">
    <property type="entry name" value="CD36"/>
    <property type="match status" value="1"/>
</dbReference>
<proteinExistence type="inferred from homology"/>
<dbReference type="PANTHER" id="PTHR10739">
    <property type="entry name" value="CYTIDYLYLTRANSFERASE"/>
    <property type="match status" value="1"/>
</dbReference>
<keyword evidence="14" id="KW-1208">Phospholipid metabolism</keyword>
<dbReference type="Proteomes" id="UP000078046">
    <property type="component" value="Unassembled WGS sequence"/>
</dbReference>
<comment type="pathway">
    <text evidence="2">Lipid metabolism.</text>
</comment>
<feature type="compositionally biased region" description="Low complexity" evidence="17">
    <location>
        <begin position="815"/>
        <end position="829"/>
    </location>
</feature>
<name>A0A177BEJ3_9BILA</name>
<accession>A0A177BEJ3</accession>
<evidence type="ECO:0000256" key="9">
    <source>
        <dbReference type="ARBA" id="ARBA00022989"/>
    </source>
</evidence>
<dbReference type="UniPathway" id="UPA00753">
    <property type="reaction ID" value="UER00739"/>
</dbReference>
<gene>
    <name evidence="20" type="ORF">A3Q56_00108</name>
</gene>
<feature type="domain" description="Cytidyltransferase-like" evidence="19">
    <location>
        <begin position="590"/>
        <end position="719"/>
    </location>
</feature>
<keyword evidence="9 18" id="KW-1133">Transmembrane helix</keyword>
<keyword evidence="7 18" id="KW-0812">Transmembrane</keyword>
<keyword evidence="8" id="KW-0548">Nucleotidyltransferase</keyword>
<evidence type="ECO:0000256" key="16">
    <source>
        <dbReference type="ARBA" id="ARBA00026101"/>
    </source>
</evidence>
<dbReference type="EMBL" id="LWCA01000004">
    <property type="protein sequence ID" value="OAF72113.1"/>
    <property type="molecule type" value="Genomic_DNA"/>
</dbReference>
<evidence type="ECO:0000256" key="5">
    <source>
        <dbReference type="ARBA" id="ARBA00022516"/>
    </source>
</evidence>
<evidence type="ECO:0000256" key="3">
    <source>
        <dbReference type="ARBA" id="ARBA00010101"/>
    </source>
</evidence>
<dbReference type="OrthoDB" id="17102at2759"/>
<organism evidence="20 21">
    <name type="scientific">Intoshia linei</name>
    <dbReference type="NCBI Taxonomy" id="1819745"/>
    <lineage>
        <taxon>Eukaryota</taxon>
        <taxon>Metazoa</taxon>
        <taxon>Spiralia</taxon>
        <taxon>Lophotrochozoa</taxon>
        <taxon>Mesozoa</taxon>
        <taxon>Orthonectida</taxon>
        <taxon>Rhopaluridae</taxon>
        <taxon>Intoshia</taxon>
    </lineage>
</organism>
<evidence type="ECO:0000256" key="1">
    <source>
        <dbReference type="ARBA" id="ARBA00004370"/>
    </source>
</evidence>
<evidence type="ECO:0000313" key="21">
    <source>
        <dbReference type="Proteomes" id="UP000078046"/>
    </source>
</evidence>